<dbReference type="Pfam" id="PF05139">
    <property type="entry name" value="Erythro_esteras"/>
    <property type="match status" value="1"/>
</dbReference>
<accession>A0A0E9MNQ0</accession>
<dbReference type="OrthoDB" id="9810066at2"/>
<dbReference type="SUPFAM" id="SSF159501">
    <property type="entry name" value="EreA/ChaN-like"/>
    <property type="match status" value="1"/>
</dbReference>
<reference evidence="1 2" key="1">
    <citation type="submission" date="2015-04" db="EMBL/GenBank/DDBJ databases">
        <title>Whole genome shotgun sequence of Sphingomonas changbaiensis NBRC 104936.</title>
        <authorList>
            <person name="Katano-Makiyama Y."/>
            <person name="Hosoyama A."/>
            <person name="Hashimoto M."/>
            <person name="Noguchi M."/>
            <person name="Tsuchikane K."/>
            <person name="Ohji S."/>
            <person name="Yamazoe A."/>
            <person name="Ichikawa N."/>
            <person name="Kimura A."/>
            <person name="Fujita N."/>
        </authorList>
    </citation>
    <scope>NUCLEOTIDE SEQUENCE [LARGE SCALE GENOMIC DNA]</scope>
    <source>
        <strain evidence="1 2">NBRC 104936</strain>
    </source>
</reference>
<dbReference type="Gene3D" id="3.40.1660.10">
    <property type="entry name" value="EreA-like (biosynthetic domain)"/>
    <property type="match status" value="1"/>
</dbReference>
<sequence length="437" mass="49471">MTTEVLSAGTAELIARAAEPLPDIADPEFGAFFDRFGDARVVCLGEASHGTSEFYRARAAITRRLIERHGFTMVAVEADWPDAAVIDRIVRDKPKPAEAEAPFKRFPTWMWRNAEFAAFVAWLRVHNRSAERQASFHGLDLYNMNGSIGAVIGYLDRVDPEAAADARRRYGCLKPWKEEPAIYGRIALSEGYGRCEEPVVQMLRDLFARQQAYVDDDPDAFIDAAQNARLVANAEAYYRAMYHGSAASWNLRDEHMADTLELLLRWKGRDAKAVVWAHNSHIGDARFTDMGATRDELNLGQLVRETHGEEARLIGFGTHDGTVAAADDWDRPMKIKQVNPSRPDSYERLMHDSGEARFALDLREGEHAEARAALMEERLERYIGVIYRPETERWSHYSEATLPKQYDAFVWFDHTQAVTPLPGPEEHGSDETWPFGL</sequence>
<dbReference type="InterPro" id="IPR007815">
    <property type="entry name" value="Emycin_Estase"/>
</dbReference>
<dbReference type="InterPro" id="IPR014622">
    <property type="entry name" value="UCP036794_erythomycin"/>
</dbReference>
<dbReference type="AlphaFoldDB" id="A0A0E9MNQ0"/>
<dbReference type="PIRSF" id="PIRSF036794">
    <property type="entry name" value="UCP_erythr_ester"/>
    <property type="match status" value="1"/>
</dbReference>
<proteinExistence type="predicted"/>
<evidence type="ECO:0008006" key="3">
    <source>
        <dbReference type="Google" id="ProtNLM"/>
    </source>
</evidence>
<evidence type="ECO:0000313" key="2">
    <source>
        <dbReference type="Proteomes" id="UP000033202"/>
    </source>
</evidence>
<keyword evidence="2" id="KW-1185">Reference proteome</keyword>
<dbReference type="Gene3D" id="1.20.1440.30">
    <property type="entry name" value="Biosynthetic Protein domain"/>
    <property type="match status" value="1"/>
</dbReference>
<organism evidence="1 2">
    <name type="scientific">Sphingomonas changbaiensis NBRC 104936</name>
    <dbReference type="NCBI Taxonomy" id="1219043"/>
    <lineage>
        <taxon>Bacteria</taxon>
        <taxon>Pseudomonadati</taxon>
        <taxon>Pseudomonadota</taxon>
        <taxon>Alphaproteobacteria</taxon>
        <taxon>Sphingomonadales</taxon>
        <taxon>Sphingomonadaceae</taxon>
        <taxon>Sphingomonas</taxon>
    </lineage>
</organism>
<dbReference type="EMBL" id="BBWU01000019">
    <property type="protein sequence ID" value="GAO38760.1"/>
    <property type="molecule type" value="Genomic_DNA"/>
</dbReference>
<dbReference type="CDD" id="cd14728">
    <property type="entry name" value="Ere-like"/>
    <property type="match status" value="1"/>
</dbReference>
<dbReference type="STRING" id="1219043.SCH01S_19_00640"/>
<comment type="caution">
    <text evidence="1">The sequence shown here is derived from an EMBL/GenBank/DDBJ whole genome shotgun (WGS) entry which is preliminary data.</text>
</comment>
<evidence type="ECO:0000313" key="1">
    <source>
        <dbReference type="EMBL" id="GAO38760.1"/>
    </source>
</evidence>
<dbReference type="RefSeq" id="WP_046347600.1">
    <property type="nucleotide sequence ID" value="NZ_BBWU01000019.1"/>
</dbReference>
<dbReference type="PANTHER" id="PTHR31299">
    <property type="entry name" value="ESTERASE, PUTATIVE (AFU_ORTHOLOGUE AFUA_1G05850)-RELATED"/>
    <property type="match status" value="1"/>
</dbReference>
<dbReference type="InterPro" id="IPR052036">
    <property type="entry name" value="Hydrolase/PRTase-associated"/>
</dbReference>
<dbReference type="Gene3D" id="3.30.1870.10">
    <property type="entry name" value="EreA-like, domain 2"/>
    <property type="match status" value="1"/>
</dbReference>
<dbReference type="PANTHER" id="PTHR31299:SF0">
    <property type="entry name" value="ESTERASE, PUTATIVE (AFU_ORTHOLOGUE AFUA_1G05850)-RELATED"/>
    <property type="match status" value="1"/>
</dbReference>
<name>A0A0E9MNQ0_9SPHN</name>
<dbReference type="GO" id="GO:0046677">
    <property type="term" value="P:response to antibiotic"/>
    <property type="evidence" value="ECO:0007669"/>
    <property type="project" value="InterPro"/>
</dbReference>
<protein>
    <recommendedName>
        <fullName evidence="3">Erythromycin esterase</fullName>
    </recommendedName>
</protein>
<gene>
    <name evidence="1" type="ORF">SCH01S_19_00640</name>
</gene>
<dbReference type="Proteomes" id="UP000033202">
    <property type="component" value="Unassembled WGS sequence"/>
</dbReference>